<sequence>MNFLSHALPYFDQPFKAAGTAVPDWLSVVDRKIRARRRHALLLANDEDPHVRDVASGIIQHVDDDQWFHATQAFVETNLTLAVQLREQLPGDAGFRPTFVGHILIEILLDAFWIREDSSVADRYYGLLSDLSSEKIQACVNKITGKPTQNLAKTIDRFIEIRFLYDYVDNDKLLFRLNQVMSRVGLAALPPHIGDWIPQASTLVESRRIELLTPPSGESPFSSLVSKPLTGEQ</sequence>
<dbReference type="RefSeq" id="WP_146593117.1">
    <property type="nucleotide sequence ID" value="NZ_SJPT01000001.1"/>
</dbReference>
<dbReference type="Proteomes" id="UP000316304">
    <property type="component" value="Unassembled WGS sequence"/>
</dbReference>
<name>A0A5C6CTS7_9BACT</name>
<evidence type="ECO:0000256" key="1">
    <source>
        <dbReference type="SAM" id="MobiDB-lite"/>
    </source>
</evidence>
<dbReference type="EMBL" id="SJPT01000001">
    <property type="protein sequence ID" value="TWU26841.1"/>
    <property type="molecule type" value="Genomic_DNA"/>
</dbReference>
<reference evidence="2 3" key="1">
    <citation type="submission" date="2019-02" db="EMBL/GenBank/DDBJ databases">
        <title>Deep-cultivation of Planctomycetes and their phenomic and genomic characterization uncovers novel biology.</title>
        <authorList>
            <person name="Wiegand S."/>
            <person name="Jogler M."/>
            <person name="Boedeker C."/>
            <person name="Pinto D."/>
            <person name="Vollmers J."/>
            <person name="Rivas-Marin E."/>
            <person name="Kohn T."/>
            <person name="Peeters S.H."/>
            <person name="Heuer A."/>
            <person name="Rast P."/>
            <person name="Oberbeckmann S."/>
            <person name="Bunk B."/>
            <person name="Jeske O."/>
            <person name="Meyerdierks A."/>
            <person name="Storesund J.E."/>
            <person name="Kallscheuer N."/>
            <person name="Luecker S."/>
            <person name="Lage O.M."/>
            <person name="Pohl T."/>
            <person name="Merkel B.J."/>
            <person name="Hornburger P."/>
            <person name="Mueller R.-W."/>
            <person name="Bruemmer F."/>
            <person name="Labrenz M."/>
            <person name="Spormann A.M."/>
            <person name="Op Den Camp H."/>
            <person name="Overmann J."/>
            <person name="Amann R."/>
            <person name="Jetten M.S.M."/>
            <person name="Mascher T."/>
            <person name="Medema M.H."/>
            <person name="Devos D.P."/>
            <person name="Kaster A.-K."/>
            <person name="Ovreas L."/>
            <person name="Rohde M."/>
            <person name="Galperin M.Y."/>
            <person name="Jogler C."/>
        </authorList>
    </citation>
    <scope>NUCLEOTIDE SEQUENCE [LARGE SCALE GENOMIC DNA]</scope>
    <source>
        <strain evidence="2 3">Pla52o</strain>
    </source>
</reference>
<dbReference type="OrthoDB" id="269293at2"/>
<feature type="region of interest" description="Disordered" evidence="1">
    <location>
        <begin position="214"/>
        <end position="233"/>
    </location>
</feature>
<dbReference type="AlphaFoldDB" id="A0A5C6CTS7"/>
<evidence type="ECO:0000313" key="2">
    <source>
        <dbReference type="EMBL" id="TWU26841.1"/>
    </source>
</evidence>
<accession>A0A5C6CTS7</accession>
<proteinExistence type="predicted"/>
<keyword evidence="3" id="KW-1185">Reference proteome</keyword>
<evidence type="ECO:0000313" key="3">
    <source>
        <dbReference type="Proteomes" id="UP000316304"/>
    </source>
</evidence>
<gene>
    <name evidence="2" type="ORF">Pla52o_06960</name>
</gene>
<organism evidence="2 3">
    <name type="scientific">Novipirellula galeiformis</name>
    <dbReference type="NCBI Taxonomy" id="2528004"/>
    <lineage>
        <taxon>Bacteria</taxon>
        <taxon>Pseudomonadati</taxon>
        <taxon>Planctomycetota</taxon>
        <taxon>Planctomycetia</taxon>
        <taxon>Pirellulales</taxon>
        <taxon>Pirellulaceae</taxon>
        <taxon>Novipirellula</taxon>
    </lineage>
</organism>
<protein>
    <submittedName>
        <fullName evidence="2">Uncharacterized protein</fullName>
    </submittedName>
</protein>
<comment type="caution">
    <text evidence="2">The sequence shown here is derived from an EMBL/GenBank/DDBJ whole genome shotgun (WGS) entry which is preliminary data.</text>
</comment>